<protein>
    <recommendedName>
        <fullName evidence="2">RNA-binding protein 48</fullName>
    </recommendedName>
</protein>
<sequence length="425" mass="47881">MEVPSHHLKQKVCVSRPPYREGRHPKAVKVYTVNNESIYLIIQGVPSVGAGGELNKLCSSFGPVEEFRPLDEYPCEDKYTEVYLIKYKKIQSSRFAKRKLDEYSFFGGCLHVFYAPEYESVQETREKLCDRRQVVAKKIRQHNNERTQYRQQRQLALNSAESHEVAVESRVPPLPLPPGTPMQISNPEVPLLHHHADAPEKSTSFAVATTPVIPEESPSLTPAPNCTDFSQPQSESHTEHNVFHLPLPPISIKANGKQKMVRENWRQYEYSKVPTAHATLPQGYDGRLSVPEYNYKTFSVPTHHEVNTEKIKSTDNVNPQDSQIVIRDYKVAKPALKFVPRQTVKKAASGQEAEETRQPAGAGGSQDDNLRKNAFRLGKVQGPEELPGRKRTLPTVAQQSVNDTILSIRGKISKIIGERVGQKPP</sequence>
<evidence type="ECO:0000256" key="7">
    <source>
        <dbReference type="ARBA" id="ARBA00035004"/>
    </source>
</evidence>
<evidence type="ECO:0000256" key="4">
    <source>
        <dbReference type="ARBA" id="ARBA00022728"/>
    </source>
</evidence>
<gene>
    <name evidence="9" type="ORF">EGW08_004046</name>
</gene>
<dbReference type="AlphaFoldDB" id="A0A3S1ACC2"/>
<name>A0A3S1ACC2_ELYCH</name>
<dbReference type="SUPFAM" id="SSF54928">
    <property type="entry name" value="RNA-binding domain, RBD"/>
    <property type="match status" value="1"/>
</dbReference>
<comment type="function">
    <text evidence="7">As a component of the minor spliceosome, involved in the splicing of U12-type introns in pre-mRNAs.</text>
</comment>
<dbReference type="GO" id="GO:0008380">
    <property type="term" value="P:RNA splicing"/>
    <property type="evidence" value="ECO:0007669"/>
    <property type="project" value="UniProtKB-KW"/>
</dbReference>
<keyword evidence="3" id="KW-0507">mRNA processing</keyword>
<dbReference type="InterPro" id="IPR039599">
    <property type="entry name" value="RBM48"/>
</dbReference>
<dbReference type="PANTHER" id="PTHR20957">
    <property type="entry name" value="RNA-BINDING PROTEIN 48"/>
    <property type="match status" value="1"/>
</dbReference>
<reference evidence="9 10" key="1">
    <citation type="submission" date="2019-01" db="EMBL/GenBank/DDBJ databases">
        <title>A draft genome assembly of the solar-powered sea slug Elysia chlorotica.</title>
        <authorList>
            <person name="Cai H."/>
            <person name="Li Q."/>
            <person name="Fang X."/>
            <person name="Li J."/>
            <person name="Curtis N.E."/>
            <person name="Altenburger A."/>
            <person name="Shibata T."/>
            <person name="Feng M."/>
            <person name="Maeda T."/>
            <person name="Schwartz J.A."/>
            <person name="Shigenobu S."/>
            <person name="Lundholm N."/>
            <person name="Nishiyama T."/>
            <person name="Yang H."/>
            <person name="Hasebe M."/>
            <person name="Li S."/>
            <person name="Pierce S.K."/>
            <person name="Wang J."/>
        </authorList>
    </citation>
    <scope>NUCLEOTIDE SEQUENCE [LARGE SCALE GENOMIC DNA]</scope>
    <source>
        <strain evidence="9">EC2010</strain>
        <tissue evidence="9">Whole organism of an adult</tissue>
    </source>
</reference>
<keyword evidence="6" id="KW-0508">mRNA splicing</keyword>
<dbReference type="GO" id="GO:0005654">
    <property type="term" value="C:nucleoplasm"/>
    <property type="evidence" value="ECO:0007669"/>
    <property type="project" value="TreeGrafter"/>
</dbReference>
<dbReference type="InterPro" id="IPR034264">
    <property type="entry name" value="RBM48_RRM"/>
</dbReference>
<evidence type="ECO:0000256" key="1">
    <source>
        <dbReference type="ARBA" id="ARBA00006938"/>
    </source>
</evidence>
<dbReference type="STRING" id="188477.A0A3S1ACC2"/>
<comment type="caution">
    <text evidence="9">The sequence shown here is derived from an EMBL/GenBank/DDBJ whole genome shotgun (WGS) entry which is preliminary data.</text>
</comment>
<evidence type="ECO:0000256" key="8">
    <source>
        <dbReference type="SAM" id="MobiDB-lite"/>
    </source>
</evidence>
<dbReference type="InterPro" id="IPR035979">
    <property type="entry name" value="RBD_domain_sf"/>
</dbReference>
<evidence type="ECO:0000256" key="3">
    <source>
        <dbReference type="ARBA" id="ARBA00022664"/>
    </source>
</evidence>
<evidence type="ECO:0000313" key="9">
    <source>
        <dbReference type="EMBL" id="RUS88214.1"/>
    </source>
</evidence>
<dbReference type="GO" id="GO:0006397">
    <property type="term" value="P:mRNA processing"/>
    <property type="evidence" value="ECO:0007669"/>
    <property type="project" value="UniProtKB-KW"/>
</dbReference>
<evidence type="ECO:0000313" key="10">
    <source>
        <dbReference type="Proteomes" id="UP000271974"/>
    </source>
</evidence>
<organism evidence="9 10">
    <name type="scientific">Elysia chlorotica</name>
    <name type="common">Eastern emerald elysia</name>
    <name type="synonym">Sea slug</name>
    <dbReference type="NCBI Taxonomy" id="188477"/>
    <lineage>
        <taxon>Eukaryota</taxon>
        <taxon>Metazoa</taxon>
        <taxon>Spiralia</taxon>
        <taxon>Lophotrochozoa</taxon>
        <taxon>Mollusca</taxon>
        <taxon>Gastropoda</taxon>
        <taxon>Heterobranchia</taxon>
        <taxon>Euthyneura</taxon>
        <taxon>Panpulmonata</taxon>
        <taxon>Sacoglossa</taxon>
        <taxon>Placobranchoidea</taxon>
        <taxon>Plakobranchidae</taxon>
        <taxon>Elysia</taxon>
    </lineage>
</organism>
<dbReference type="OrthoDB" id="78358at2759"/>
<keyword evidence="10" id="KW-1185">Reference proteome</keyword>
<keyword evidence="5" id="KW-0694">RNA-binding</keyword>
<keyword evidence="4" id="KW-0747">Spliceosome</keyword>
<proteinExistence type="inferred from homology"/>
<dbReference type="GO" id="GO:0005681">
    <property type="term" value="C:spliceosomal complex"/>
    <property type="evidence" value="ECO:0007669"/>
    <property type="project" value="UniProtKB-KW"/>
</dbReference>
<dbReference type="Proteomes" id="UP000271974">
    <property type="component" value="Unassembled WGS sequence"/>
</dbReference>
<dbReference type="PANTHER" id="PTHR20957:SF0">
    <property type="entry name" value="RNA-BINDING PROTEIN 48"/>
    <property type="match status" value="1"/>
</dbReference>
<feature type="region of interest" description="Disordered" evidence="8">
    <location>
        <begin position="342"/>
        <end position="370"/>
    </location>
</feature>
<dbReference type="CDD" id="cd12442">
    <property type="entry name" value="RRM_RBM48"/>
    <property type="match status" value="1"/>
</dbReference>
<dbReference type="EMBL" id="RQTK01000090">
    <property type="protein sequence ID" value="RUS88214.1"/>
    <property type="molecule type" value="Genomic_DNA"/>
</dbReference>
<evidence type="ECO:0000256" key="2">
    <source>
        <dbReference type="ARBA" id="ARBA00015189"/>
    </source>
</evidence>
<dbReference type="FunFam" id="3.30.70.330:FF:000424">
    <property type="entry name" value="RNA-binding protein 48 isoform X4"/>
    <property type="match status" value="1"/>
</dbReference>
<evidence type="ECO:0000256" key="5">
    <source>
        <dbReference type="ARBA" id="ARBA00022884"/>
    </source>
</evidence>
<comment type="similarity">
    <text evidence="1">Belongs to the RBM48 family.</text>
</comment>
<dbReference type="GO" id="GO:0003723">
    <property type="term" value="F:RNA binding"/>
    <property type="evidence" value="ECO:0007669"/>
    <property type="project" value="UniProtKB-KW"/>
</dbReference>
<evidence type="ECO:0000256" key="6">
    <source>
        <dbReference type="ARBA" id="ARBA00023187"/>
    </source>
</evidence>
<accession>A0A3S1ACC2</accession>